<accession>A0A0T5YUT6</accession>
<reference evidence="3 4" key="1">
    <citation type="submission" date="2015-11" db="EMBL/GenBank/DDBJ databases">
        <title>The genome of Candidatus Endoriftia persephone in Ridgeia piscesae and population structure of the North Eastern Pacific vestimentiferan symbionts.</title>
        <authorList>
            <person name="Perez M."/>
            <person name="Juniper K.S."/>
        </authorList>
    </citation>
    <scope>NUCLEOTIDE SEQUENCE [LARGE SCALE GENOMIC DNA]</scope>
    <source>
        <strain evidence="2">Ind10</strain>
        <strain evidence="1">Ind11</strain>
    </source>
</reference>
<dbReference type="AlphaFoldDB" id="A0A0T5YUT6"/>
<comment type="caution">
    <text evidence="1">The sequence shown here is derived from an EMBL/GenBank/DDBJ whole genome shotgun (WGS) entry which is preliminary data.</text>
</comment>
<dbReference type="Proteomes" id="UP000051276">
    <property type="component" value="Unassembled WGS sequence"/>
</dbReference>
<evidence type="ECO:0000313" key="2">
    <source>
        <dbReference type="EMBL" id="KRT57281.1"/>
    </source>
</evidence>
<dbReference type="EMBL" id="LMXI01000564">
    <property type="protein sequence ID" value="KRT57281.1"/>
    <property type="molecule type" value="Genomic_DNA"/>
</dbReference>
<protein>
    <submittedName>
        <fullName evidence="1">Uncharacterized protein</fullName>
    </submittedName>
</protein>
<evidence type="ECO:0000313" key="3">
    <source>
        <dbReference type="Proteomes" id="UP000051276"/>
    </source>
</evidence>
<name>A0A0T5YUT6_9GAMM</name>
<sequence>MDSEASGNCWHCNQPLQALDYRRESTCPACNRHTHVCKNCRFYTPGRHNDCLEPIAEQVTEKERANFCDYFEPADREAATTTAASAEALLDAAEDLFK</sequence>
<organism evidence="1 4">
    <name type="scientific">endosymbiont of Ridgeia piscesae</name>
    <dbReference type="NCBI Taxonomy" id="54398"/>
    <lineage>
        <taxon>Bacteria</taxon>
        <taxon>Pseudomonadati</taxon>
        <taxon>Pseudomonadota</taxon>
        <taxon>Gammaproteobacteria</taxon>
        <taxon>sulfur-oxidizing symbionts</taxon>
    </lineage>
</organism>
<dbReference type="STRING" id="54398.Ga0074115_10499"/>
<dbReference type="EMBL" id="LDXT01000092">
    <property type="protein sequence ID" value="KRT54338.1"/>
    <property type="molecule type" value="Genomic_DNA"/>
</dbReference>
<dbReference type="Proteomes" id="UP000051634">
    <property type="component" value="Unassembled WGS sequence"/>
</dbReference>
<evidence type="ECO:0000313" key="4">
    <source>
        <dbReference type="Proteomes" id="UP000051634"/>
    </source>
</evidence>
<keyword evidence="4" id="KW-1185">Reference proteome</keyword>
<dbReference type="OrthoDB" id="129664at2"/>
<evidence type="ECO:0000313" key="1">
    <source>
        <dbReference type="EMBL" id="KRT54338.1"/>
    </source>
</evidence>
<gene>
    <name evidence="1" type="ORF">Ga0074115_10499</name>
    <name evidence="2" type="ORF">Ga0076813_113011</name>
</gene>
<proteinExistence type="predicted"/>